<organism evidence="1 2">
    <name type="scientific">Portunus trituberculatus</name>
    <name type="common">Swimming crab</name>
    <name type="synonym">Neptunus trituberculatus</name>
    <dbReference type="NCBI Taxonomy" id="210409"/>
    <lineage>
        <taxon>Eukaryota</taxon>
        <taxon>Metazoa</taxon>
        <taxon>Ecdysozoa</taxon>
        <taxon>Arthropoda</taxon>
        <taxon>Crustacea</taxon>
        <taxon>Multicrustacea</taxon>
        <taxon>Malacostraca</taxon>
        <taxon>Eumalacostraca</taxon>
        <taxon>Eucarida</taxon>
        <taxon>Decapoda</taxon>
        <taxon>Pleocyemata</taxon>
        <taxon>Brachyura</taxon>
        <taxon>Eubrachyura</taxon>
        <taxon>Portunoidea</taxon>
        <taxon>Portunidae</taxon>
        <taxon>Portuninae</taxon>
        <taxon>Portunus</taxon>
    </lineage>
</organism>
<dbReference type="EMBL" id="VSRR010003221">
    <property type="protein sequence ID" value="MPC35199.1"/>
    <property type="molecule type" value="Genomic_DNA"/>
</dbReference>
<name>A0A5B7EPY1_PORTR</name>
<comment type="caution">
    <text evidence="1">The sequence shown here is derived from an EMBL/GenBank/DDBJ whole genome shotgun (WGS) entry which is preliminary data.</text>
</comment>
<keyword evidence="2" id="KW-1185">Reference proteome</keyword>
<accession>A0A5B7EPY1</accession>
<sequence length="88" mass="9543">MRLYSVPAALLAPPGWKALWLSARPARGLFNSFNLPIIKKDKSVVNNCVHQGASCGEEEEKEACLHVMSGGRRAAQQGHHGPLLLRVG</sequence>
<proteinExistence type="predicted"/>
<gene>
    <name evidence="1" type="ORF">E2C01_028617</name>
</gene>
<reference evidence="1 2" key="1">
    <citation type="submission" date="2019-05" db="EMBL/GenBank/DDBJ databases">
        <title>Another draft genome of Portunus trituberculatus and its Hox gene families provides insights of decapod evolution.</title>
        <authorList>
            <person name="Jeong J.-H."/>
            <person name="Song I."/>
            <person name="Kim S."/>
            <person name="Choi T."/>
            <person name="Kim D."/>
            <person name="Ryu S."/>
            <person name="Kim W."/>
        </authorList>
    </citation>
    <scope>NUCLEOTIDE SEQUENCE [LARGE SCALE GENOMIC DNA]</scope>
    <source>
        <tissue evidence="1">Muscle</tissue>
    </source>
</reference>
<dbReference type="AlphaFoldDB" id="A0A5B7EPY1"/>
<evidence type="ECO:0000313" key="2">
    <source>
        <dbReference type="Proteomes" id="UP000324222"/>
    </source>
</evidence>
<dbReference type="Proteomes" id="UP000324222">
    <property type="component" value="Unassembled WGS sequence"/>
</dbReference>
<evidence type="ECO:0000313" key="1">
    <source>
        <dbReference type="EMBL" id="MPC35199.1"/>
    </source>
</evidence>
<protein>
    <submittedName>
        <fullName evidence="1">Uncharacterized protein</fullName>
    </submittedName>
</protein>